<sequence>MDARLLYCVIFCLLAAAFVDTMVMQNPRYKVARVGKPVNLICSQTMDHDSMFWYQQKPNQGPKLLLYYYDSNLNRETDTSDNFQSSRHNTSFCSLNITSAGLGDSAMYLCASSRGTGLQQHLLPAHKHFLFT</sequence>
<evidence type="ECO:0000256" key="5">
    <source>
        <dbReference type="ARBA" id="ARBA00043266"/>
    </source>
</evidence>
<evidence type="ECO:0000256" key="4">
    <source>
        <dbReference type="ARBA" id="ARBA00023319"/>
    </source>
</evidence>
<evidence type="ECO:0000256" key="1">
    <source>
        <dbReference type="ARBA" id="ARBA00022729"/>
    </source>
</evidence>
<keyword evidence="2" id="KW-0391">Immunity</keyword>
<organism evidence="8 9">
    <name type="scientific">Rattus norvegicus</name>
    <name type="common">Rat</name>
    <dbReference type="NCBI Taxonomy" id="10116"/>
    <lineage>
        <taxon>Eukaryota</taxon>
        <taxon>Metazoa</taxon>
        <taxon>Chordata</taxon>
        <taxon>Craniata</taxon>
        <taxon>Vertebrata</taxon>
        <taxon>Euteleostomi</taxon>
        <taxon>Mammalia</taxon>
        <taxon>Eutheria</taxon>
        <taxon>Euarchontoglires</taxon>
        <taxon>Glires</taxon>
        <taxon>Rodentia</taxon>
        <taxon>Myomorpha</taxon>
        <taxon>Muroidea</taxon>
        <taxon>Muridae</taxon>
        <taxon>Murinae</taxon>
        <taxon>Rattus</taxon>
    </lineage>
</organism>
<reference evidence="8" key="1">
    <citation type="submission" date="2024-01" db="EMBL/GenBank/DDBJ databases">
        <title>GRCr8: a new rat reference genome assembly contstructed from accurate long reads and long range scaffolding.</title>
        <authorList>
            <person name="Doris P.A."/>
            <person name="Kalbfleisch T."/>
            <person name="Li K."/>
            <person name="Howe K."/>
            <person name="Wood J."/>
        </authorList>
    </citation>
    <scope>NUCLEOTIDE SEQUENCE [LARGE SCALE GENOMIC DNA]</scope>
    <source>
        <strain evidence="8">Brown Norway</strain>
    </source>
</reference>
<dbReference type="Gene3D" id="2.60.40.10">
    <property type="entry name" value="Immunoglobulins"/>
    <property type="match status" value="1"/>
</dbReference>
<evidence type="ECO:0000313" key="9">
    <source>
        <dbReference type="Proteomes" id="UP000002494"/>
    </source>
</evidence>
<feature type="domain" description="Immunoglobulin" evidence="7">
    <location>
        <begin position="27"/>
        <end position="121"/>
    </location>
</feature>
<dbReference type="SUPFAM" id="SSF48726">
    <property type="entry name" value="Immunoglobulin"/>
    <property type="match status" value="1"/>
</dbReference>
<dbReference type="SMART" id="SM00409">
    <property type="entry name" value="IG"/>
    <property type="match status" value="1"/>
</dbReference>
<name>A0A8I6A8M4_RAT</name>
<keyword evidence="4" id="KW-0393">Immunoglobulin domain</keyword>
<dbReference type="AlphaFoldDB" id="A0A8I6A8M4"/>
<dbReference type="Ensembl" id="ENSRNOT00000101386.2">
    <property type="protein sequence ID" value="ENSRNOP00000088711.2"/>
    <property type="gene ID" value="ENSRNOG00000067295.2"/>
</dbReference>
<dbReference type="InterPro" id="IPR013106">
    <property type="entry name" value="Ig_V-set"/>
</dbReference>
<gene>
    <name evidence="10" type="primary">ENSRNOG00000067295</name>
</gene>
<evidence type="ECO:0000256" key="2">
    <source>
        <dbReference type="ARBA" id="ARBA00022859"/>
    </source>
</evidence>
<dbReference type="PANTHER" id="PTHR23268">
    <property type="entry name" value="T-CELL RECEPTOR BETA CHAIN"/>
    <property type="match status" value="1"/>
</dbReference>
<feature type="signal peptide" evidence="6">
    <location>
        <begin position="1"/>
        <end position="21"/>
    </location>
</feature>
<evidence type="ECO:0000259" key="7">
    <source>
        <dbReference type="SMART" id="SM00409"/>
    </source>
</evidence>
<dbReference type="InterPro" id="IPR036179">
    <property type="entry name" value="Ig-like_dom_sf"/>
</dbReference>
<keyword evidence="9" id="KW-1185">Reference proteome</keyword>
<evidence type="ECO:0000313" key="10">
    <source>
        <dbReference type="RGD" id="150340922"/>
    </source>
</evidence>
<proteinExistence type="predicted"/>
<dbReference type="AGR" id="RGD:150340922"/>
<protein>
    <recommendedName>
        <fullName evidence="7">Immunoglobulin domain-containing protein</fullName>
    </recommendedName>
</protein>
<evidence type="ECO:0000256" key="6">
    <source>
        <dbReference type="SAM" id="SignalP"/>
    </source>
</evidence>
<keyword evidence="3" id="KW-1064">Adaptive immunity</keyword>
<dbReference type="InterPro" id="IPR013783">
    <property type="entry name" value="Ig-like_fold"/>
</dbReference>
<dbReference type="CDD" id="cd05899">
    <property type="entry name" value="IgV_TCR_beta"/>
    <property type="match status" value="1"/>
</dbReference>
<dbReference type="InterPro" id="IPR003599">
    <property type="entry name" value="Ig_sub"/>
</dbReference>
<dbReference type="PANTHER" id="PTHR23268:SF13">
    <property type="entry name" value="IG-LIKE DOMAIN-CONTAINING PROTEIN"/>
    <property type="match status" value="1"/>
</dbReference>
<accession>A0A8I6A8M4</accession>
<evidence type="ECO:0000313" key="8">
    <source>
        <dbReference type="Ensembl" id="ENSRNOP00000088711.2"/>
    </source>
</evidence>
<reference evidence="8" key="2">
    <citation type="submission" date="2025-08" db="UniProtKB">
        <authorList>
            <consortium name="Ensembl"/>
        </authorList>
    </citation>
    <scope>IDENTIFICATION</scope>
    <source>
        <strain evidence="8">Brown Norway</strain>
    </source>
</reference>
<dbReference type="OMA" id="HWMALCL"/>
<evidence type="ECO:0000256" key="3">
    <source>
        <dbReference type="ARBA" id="ARBA00023130"/>
    </source>
</evidence>
<dbReference type="InterPro" id="IPR050413">
    <property type="entry name" value="TCR_beta_variable"/>
</dbReference>
<dbReference type="RGD" id="150340922">
    <property type="gene designation" value="ENSRNOG00000067295"/>
</dbReference>
<feature type="chain" id="PRO_5045665892" description="Immunoglobulin domain-containing protein" evidence="6">
    <location>
        <begin position="22"/>
        <end position="132"/>
    </location>
</feature>
<dbReference type="Pfam" id="PF07686">
    <property type="entry name" value="V-set"/>
    <property type="match status" value="1"/>
</dbReference>
<dbReference type="GO" id="GO:0002250">
    <property type="term" value="P:adaptive immune response"/>
    <property type="evidence" value="ECO:0007669"/>
    <property type="project" value="UniProtKB-KW"/>
</dbReference>
<reference evidence="8" key="3">
    <citation type="submission" date="2025-09" db="UniProtKB">
        <authorList>
            <consortium name="Ensembl"/>
        </authorList>
    </citation>
    <scope>IDENTIFICATION</scope>
    <source>
        <strain evidence="8">Brown Norway</strain>
    </source>
</reference>
<keyword evidence="5" id="KW-1279">T cell receptor</keyword>
<dbReference type="GeneTree" id="ENSGT00940000164102"/>
<keyword evidence="1 6" id="KW-0732">Signal</keyword>
<dbReference type="Proteomes" id="UP000002494">
    <property type="component" value="Chromosome 4"/>
</dbReference>